<dbReference type="Pfam" id="PF13180">
    <property type="entry name" value="PDZ_2"/>
    <property type="match status" value="1"/>
</dbReference>
<dbReference type="Gene3D" id="2.40.10.120">
    <property type="match status" value="1"/>
</dbReference>
<accession>A0A2G1VQE8</accession>
<dbReference type="RefSeq" id="WP_099646589.1">
    <property type="nucleotide sequence ID" value="NZ_KZ319292.1"/>
</dbReference>
<evidence type="ECO:0000313" key="6">
    <source>
        <dbReference type="Proteomes" id="UP000229433"/>
    </source>
</evidence>
<keyword evidence="6" id="KW-1185">Reference proteome</keyword>
<dbReference type="InterPro" id="IPR009003">
    <property type="entry name" value="Peptidase_S1_PA"/>
</dbReference>
<evidence type="ECO:0000256" key="3">
    <source>
        <dbReference type="ARBA" id="ARBA00022801"/>
    </source>
</evidence>
<dbReference type="SMART" id="SM00228">
    <property type="entry name" value="PDZ"/>
    <property type="match status" value="1"/>
</dbReference>
<dbReference type="AlphaFoldDB" id="A0A2G1VQE8"/>
<dbReference type="GO" id="GO:0042597">
    <property type="term" value="C:periplasmic space"/>
    <property type="evidence" value="ECO:0007669"/>
    <property type="project" value="TreeGrafter"/>
</dbReference>
<proteinExistence type="inferred from homology"/>
<dbReference type="InterPro" id="IPR001940">
    <property type="entry name" value="Peptidase_S1C"/>
</dbReference>
<dbReference type="Gene3D" id="2.30.42.10">
    <property type="match status" value="1"/>
</dbReference>
<dbReference type="OrthoDB" id="9758917at2"/>
<dbReference type="PANTHER" id="PTHR22939">
    <property type="entry name" value="SERINE PROTEASE FAMILY S1C HTRA-RELATED"/>
    <property type="match status" value="1"/>
</dbReference>
<evidence type="ECO:0000259" key="4">
    <source>
        <dbReference type="PROSITE" id="PS50106"/>
    </source>
</evidence>
<dbReference type="InterPro" id="IPR036034">
    <property type="entry name" value="PDZ_sf"/>
</dbReference>
<dbReference type="PRINTS" id="PR00834">
    <property type="entry name" value="PROTEASES2C"/>
</dbReference>
<keyword evidence="2 5" id="KW-0645">Protease</keyword>
<dbReference type="PANTHER" id="PTHR22939:SF129">
    <property type="entry name" value="SERINE PROTEASE HTRA2, MITOCHONDRIAL"/>
    <property type="match status" value="1"/>
</dbReference>
<dbReference type="EMBL" id="NQXA01000010">
    <property type="protein sequence ID" value="PHQ28974.1"/>
    <property type="molecule type" value="Genomic_DNA"/>
</dbReference>
<dbReference type="Proteomes" id="UP000229433">
    <property type="component" value="Unassembled WGS sequence"/>
</dbReference>
<dbReference type="CDD" id="cd06779">
    <property type="entry name" value="cpPDZ_Deg_HtrA-like"/>
    <property type="match status" value="1"/>
</dbReference>
<evidence type="ECO:0000313" key="5">
    <source>
        <dbReference type="EMBL" id="PHQ28974.1"/>
    </source>
</evidence>
<feature type="domain" description="PDZ" evidence="4">
    <location>
        <begin position="268"/>
        <end position="359"/>
    </location>
</feature>
<evidence type="ECO:0000256" key="1">
    <source>
        <dbReference type="ARBA" id="ARBA00010541"/>
    </source>
</evidence>
<gene>
    <name evidence="5" type="ORF">CJ305_12350</name>
</gene>
<name>A0A2G1VQE8_9FLAO</name>
<comment type="caution">
    <text evidence="5">The sequence shown here is derived from an EMBL/GenBank/DDBJ whole genome shotgun (WGS) entry which is preliminary data.</text>
</comment>
<dbReference type="GO" id="GO:0006515">
    <property type="term" value="P:protein quality control for misfolded or incompletely synthesized proteins"/>
    <property type="evidence" value="ECO:0007669"/>
    <property type="project" value="TreeGrafter"/>
</dbReference>
<dbReference type="Pfam" id="PF13365">
    <property type="entry name" value="Trypsin_2"/>
    <property type="match status" value="1"/>
</dbReference>
<dbReference type="GO" id="GO:0004252">
    <property type="term" value="F:serine-type endopeptidase activity"/>
    <property type="evidence" value="ECO:0007669"/>
    <property type="project" value="InterPro"/>
</dbReference>
<protein>
    <submittedName>
        <fullName evidence="5">Serine protease</fullName>
    </submittedName>
</protein>
<dbReference type="SUPFAM" id="SSF50494">
    <property type="entry name" value="Trypsin-like serine proteases"/>
    <property type="match status" value="1"/>
</dbReference>
<sequence length="464" mass="49670">MKKFASLLVVAILGGTITLGAYKFLEEDPIPATTTTTTSNFNPVNYNGTPITSTNADFTEAADRTVHAVVHVKNVQISRRPRTMQDFFNGGGELRKGLVGAGSGVIISADGYIVTNNHVIDGAAELEVSLNDNRTFKAEVIGSDPKADIALIKIDTEDDLPYLPFGDSDNVRLGEWVLAVGNPFNLTSTVTAGIISAKARDINEYDSNPQSFIQTDAAINPGNSGGALVNINGELIGINTAITSQTGSYVGYAFAVPSNNARKIVEDILEYGDVQRGILGIRGGGINANTASQYDLEVSEGVYVGAVNPDTGAAEAGLEEGDVIVKIDDVKITKFSDLTGYLGAKRPNDIVEVSFIRNGETSTVPVKLTKFTTFVIEKPGLEIREASKEVLKENGVKNGVMISRATNEQLQRYNLSGIIITAIDDQNVNSVEDVKRIISEKDSREPISINFASKDGESKQIIFN</sequence>
<evidence type="ECO:0000256" key="2">
    <source>
        <dbReference type="ARBA" id="ARBA00022670"/>
    </source>
</evidence>
<comment type="similarity">
    <text evidence="1">Belongs to the peptidase S1C family.</text>
</comment>
<dbReference type="InterPro" id="IPR001478">
    <property type="entry name" value="PDZ"/>
</dbReference>
<dbReference type="PROSITE" id="PS50106">
    <property type="entry name" value="PDZ"/>
    <property type="match status" value="1"/>
</dbReference>
<reference evidence="5 6" key="1">
    <citation type="submission" date="2017-08" db="EMBL/GenBank/DDBJ databases">
        <title>The whole genome shortgun sequences of strain Leeuwenhoekiella nanhaiensis G18 from the South China Sea.</title>
        <authorList>
            <person name="Liu Q."/>
        </authorList>
    </citation>
    <scope>NUCLEOTIDE SEQUENCE [LARGE SCALE GENOMIC DNA]</scope>
    <source>
        <strain evidence="5 6">G18</strain>
    </source>
</reference>
<organism evidence="5 6">
    <name type="scientific">Leeuwenhoekiella nanhaiensis</name>
    <dbReference type="NCBI Taxonomy" id="1655491"/>
    <lineage>
        <taxon>Bacteria</taxon>
        <taxon>Pseudomonadati</taxon>
        <taxon>Bacteroidota</taxon>
        <taxon>Flavobacteriia</taxon>
        <taxon>Flavobacteriales</taxon>
        <taxon>Flavobacteriaceae</taxon>
        <taxon>Leeuwenhoekiella</taxon>
    </lineage>
</organism>
<dbReference type="SUPFAM" id="SSF50156">
    <property type="entry name" value="PDZ domain-like"/>
    <property type="match status" value="1"/>
</dbReference>
<keyword evidence="3" id="KW-0378">Hydrolase</keyword>